<dbReference type="Proteomes" id="UP001642487">
    <property type="component" value="Chromosome 8"/>
</dbReference>
<accession>A0ABP0Z8W5</accession>
<reference evidence="2 3" key="1">
    <citation type="submission" date="2024-03" db="EMBL/GenBank/DDBJ databases">
        <authorList>
            <person name="Gkanogiannis A."/>
            <person name="Becerra Lopez-Lavalle L."/>
        </authorList>
    </citation>
    <scope>NUCLEOTIDE SEQUENCE [LARGE SCALE GENOMIC DNA]</scope>
</reference>
<feature type="region of interest" description="Disordered" evidence="1">
    <location>
        <begin position="73"/>
        <end position="103"/>
    </location>
</feature>
<evidence type="ECO:0000313" key="2">
    <source>
        <dbReference type="EMBL" id="CAK9327756.1"/>
    </source>
</evidence>
<protein>
    <submittedName>
        <fullName evidence="2">Uncharacterized protein</fullName>
    </submittedName>
</protein>
<sequence>MKKFAFSVHIPISIPILIVAEISSPSTSRISTNFPHGDAEGMLYVSGHSILILSSSQGGFAVFLEMKRVVPDGDGDRKMGKKPRVGTQVCVEGGDPSDKTGSTNLDDNLLFEDFNHVDARTLAMTVFEQARISTEQRKRISSFF</sequence>
<proteinExistence type="predicted"/>
<keyword evidence="3" id="KW-1185">Reference proteome</keyword>
<evidence type="ECO:0000313" key="3">
    <source>
        <dbReference type="Proteomes" id="UP001642487"/>
    </source>
</evidence>
<evidence type="ECO:0000256" key="1">
    <source>
        <dbReference type="SAM" id="MobiDB-lite"/>
    </source>
</evidence>
<gene>
    <name evidence="2" type="ORF">CITCOLO1_LOCUS20144</name>
</gene>
<organism evidence="2 3">
    <name type="scientific">Citrullus colocynthis</name>
    <name type="common">colocynth</name>
    <dbReference type="NCBI Taxonomy" id="252529"/>
    <lineage>
        <taxon>Eukaryota</taxon>
        <taxon>Viridiplantae</taxon>
        <taxon>Streptophyta</taxon>
        <taxon>Embryophyta</taxon>
        <taxon>Tracheophyta</taxon>
        <taxon>Spermatophyta</taxon>
        <taxon>Magnoliopsida</taxon>
        <taxon>eudicotyledons</taxon>
        <taxon>Gunneridae</taxon>
        <taxon>Pentapetalae</taxon>
        <taxon>rosids</taxon>
        <taxon>fabids</taxon>
        <taxon>Cucurbitales</taxon>
        <taxon>Cucurbitaceae</taxon>
        <taxon>Benincaseae</taxon>
        <taxon>Citrullus</taxon>
    </lineage>
</organism>
<dbReference type="EMBL" id="OZ021742">
    <property type="protein sequence ID" value="CAK9327756.1"/>
    <property type="molecule type" value="Genomic_DNA"/>
</dbReference>
<name>A0ABP0Z8W5_9ROSI</name>